<dbReference type="OrthoDB" id="9941925at2759"/>
<evidence type="ECO:0000256" key="8">
    <source>
        <dbReference type="RuleBase" id="RU000688"/>
    </source>
</evidence>
<feature type="transmembrane region" description="Helical" evidence="9">
    <location>
        <begin position="31"/>
        <end position="54"/>
    </location>
</feature>
<dbReference type="SMART" id="SM01381">
    <property type="entry name" value="7TM_GPCR_Srsx"/>
    <property type="match status" value="1"/>
</dbReference>
<feature type="domain" description="G-protein coupled receptors family 1 profile" evidence="10">
    <location>
        <begin position="46"/>
        <end position="310"/>
    </location>
</feature>
<dbReference type="InterPro" id="IPR001402">
    <property type="entry name" value="Prolrel_pep_rcpt"/>
</dbReference>
<feature type="transmembrane region" description="Helical" evidence="9">
    <location>
        <begin position="66"/>
        <end position="91"/>
    </location>
</feature>
<gene>
    <name evidence="11" type="ORF">E1301_Tti002637</name>
</gene>
<dbReference type="InterPro" id="IPR017452">
    <property type="entry name" value="GPCR_Rhodpsn_7TM"/>
</dbReference>
<dbReference type="PROSITE" id="PS50262">
    <property type="entry name" value="G_PROTEIN_RECEP_F1_2"/>
    <property type="match status" value="1"/>
</dbReference>
<evidence type="ECO:0000256" key="4">
    <source>
        <dbReference type="ARBA" id="ARBA00023040"/>
    </source>
</evidence>
<name>A0A5A9NQA4_9TELE</name>
<dbReference type="GO" id="GO:0004983">
    <property type="term" value="F:neuropeptide Y receptor activity"/>
    <property type="evidence" value="ECO:0007669"/>
    <property type="project" value="InterPro"/>
</dbReference>
<organism evidence="11 12">
    <name type="scientific">Triplophysa tibetana</name>
    <dbReference type="NCBI Taxonomy" id="1572043"/>
    <lineage>
        <taxon>Eukaryota</taxon>
        <taxon>Metazoa</taxon>
        <taxon>Chordata</taxon>
        <taxon>Craniata</taxon>
        <taxon>Vertebrata</taxon>
        <taxon>Euteleostomi</taxon>
        <taxon>Actinopterygii</taxon>
        <taxon>Neopterygii</taxon>
        <taxon>Teleostei</taxon>
        <taxon>Ostariophysi</taxon>
        <taxon>Cypriniformes</taxon>
        <taxon>Nemacheilidae</taxon>
        <taxon>Triplophysa</taxon>
    </lineage>
</organism>
<accession>A0A5A9NQA4</accession>
<keyword evidence="12" id="KW-1185">Reference proteome</keyword>
<dbReference type="PRINTS" id="PR00237">
    <property type="entry name" value="GPCRRHODOPSN"/>
</dbReference>
<dbReference type="PANTHER" id="PTHR24235:SF19">
    <property type="entry name" value="PROLACTIN RELEASING PEPTIDE RECEPTOR-LIKE"/>
    <property type="match status" value="1"/>
</dbReference>
<proteinExistence type="inferred from homology"/>
<comment type="caution">
    <text evidence="11">The sequence shown here is derived from an EMBL/GenBank/DDBJ whole genome shotgun (WGS) entry which is preliminary data.</text>
</comment>
<evidence type="ECO:0000256" key="1">
    <source>
        <dbReference type="ARBA" id="ARBA00004141"/>
    </source>
</evidence>
<dbReference type="AlphaFoldDB" id="A0A5A9NQA4"/>
<evidence type="ECO:0000256" key="7">
    <source>
        <dbReference type="ARBA" id="ARBA00023224"/>
    </source>
</evidence>
<feature type="transmembrane region" description="Helical" evidence="9">
    <location>
        <begin position="111"/>
        <end position="131"/>
    </location>
</feature>
<evidence type="ECO:0000259" key="10">
    <source>
        <dbReference type="PROSITE" id="PS50262"/>
    </source>
</evidence>
<keyword evidence="3 9" id="KW-1133">Transmembrane helix</keyword>
<comment type="similarity">
    <text evidence="8">Belongs to the G-protein coupled receptor 1 family.</text>
</comment>
<feature type="transmembrane region" description="Helical" evidence="9">
    <location>
        <begin position="249"/>
        <end position="267"/>
    </location>
</feature>
<keyword evidence="7 8" id="KW-0807">Transducer</keyword>
<dbReference type="GO" id="GO:0043005">
    <property type="term" value="C:neuron projection"/>
    <property type="evidence" value="ECO:0007669"/>
    <property type="project" value="TreeGrafter"/>
</dbReference>
<dbReference type="EMBL" id="SOYY01000015">
    <property type="protein sequence ID" value="KAA0711255.1"/>
    <property type="molecule type" value="Genomic_DNA"/>
</dbReference>
<keyword evidence="4 8" id="KW-0297">G-protein coupled receptor</keyword>
<dbReference type="PROSITE" id="PS00237">
    <property type="entry name" value="G_PROTEIN_RECEP_F1_1"/>
    <property type="match status" value="1"/>
</dbReference>
<reference evidence="11 12" key="1">
    <citation type="journal article" date="2019" name="Mol. Ecol. Resour.">
        <title>Chromosome-level genome assembly of Triplophysa tibetana, a fish adapted to the harsh high-altitude environment of the Tibetan Plateau.</title>
        <authorList>
            <person name="Yang X."/>
            <person name="Liu H."/>
            <person name="Ma Z."/>
            <person name="Zou Y."/>
            <person name="Zou M."/>
            <person name="Mao Y."/>
            <person name="Li X."/>
            <person name="Wang H."/>
            <person name="Chen T."/>
            <person name="Wang W."/>
            <person name="Yang R."/>
        </authorList>
    </citation>
    <scope>NUCLEOTIDE SEQUENCE [LARGE SCALE GENOMIC DNA]</scope>
    <source>
        <strain evidence="11">TTIB1903HZAU</strain>
        <tissue evidence="11">Muscle</tissue>
    </source>
</reference>
<dbReference type="GO" id="GO:0005886">
    <property type="term" value="C:plasma membrane"/>
    <property type="evidence" value="ECO:0007669"/>
    <property type="project" value="TreeGrafter"/>
</dbReference>
<dbReference type="Proteomes" id="UP000324632">
    <property type="component" value="Chromosome 15"/>
</dbReference>
<keyword evidence="6 8" id="KW-0675">Receptor</keyword>
<evidence type="ECO:0000256" key="6">
    <source>
        <dbReference type="ARBA" id="ARBA00023170"/>
    </source>
</evidence>
<evidence type="ECO:0000256" key="3">
    <source>
        <dbReference type="ARBA" id="ARBA00022989"/>
    </source>
</evidence>
<feature type="transmembrane region" description="Helical" evidence="9">
    <location>
        <begin position="194"/>
        <end position="223"/>
    </location>
</feature>
<feature type="transmembrane region" description="Helical" evidence="9">
    <location>
        <begin position="143"/>
        <end position="165"/>
    </location>
</feature>
<dbReference type="Gene3D" id="1.20.1070.10">
    <property type="entry name" value="Rhodopsin 7-helix transmembrane proteins"/>
    <property type="match status" value="1"/>
</dbReference>
<evidence type="ECO:0000313" key="11">
    <source>
        <dbReference type="EMBL" id="KAA0711255.1"/>
    </source>
</evidence>
<protein>
    <submittedName>
        <fullName evidence="11">Prolactin-releasing peptide receptor</fullName>
    </submittedName>
</protein>
<dbReference type="PANTHER" id="PTHR24235">
    <property type="entry name" value="NEUROPEPTIDE Y RECEPTOR"/>
    <property type="match status" value="1"/>
</dbReference>
<evidence type="ECO:0000313" key="12">
    <source>
        <dbReference type="Proteomes" id="UP000324632"/>
    </source>
</evidence>
<keyword evidence="2 8" id="KW-0812">Transmembrane</keyword>
<comment type="subcellular location">
    <subcellularLocation>
        <location evidence="1">Membrane</location>
        <topology evidence="1">Multi-pass membrane protein</topology>
    </subcellularLocation>
</comment>
<dbReference type="InterPro" id="IPR000276">
    <property type="entry name" value="GPCR_Rhodpsn"/>
</dbReference>
<sequence length="366" mass="41487">MDYNESRNNTTKDASPSSFSGLQLLMELKPFFIPLYAMLVLVAFSGNLLLLILIGLNKKLHSTTNFLIGNLALVDLVMCLFCVPLTAFYAFDERGWVFGQFMCHFVTLMQTAAVFAAVLSLTAIAVDRYIVVAYPIRRRGGRSFCACLVFSIWLCALAMSTPTALHTVYLDLSAAGHEMVICEEFWTGQELSRLIYSCFFLLLSYFVPLAAVSISYCAISFHLRHRATPRLMAATPSNQEKWGRRRRKTFRLLLVSVFSFAFSWLPLQVVNLIRDLDTDFAILNKNHINVIQVSCHLIAMSSACYNPFIYASLHNKFLLYLCQKIFQRRRPHHTQSSLTTSSRIIRVHTSSTLVDIPMAISKISQD</sequence>
<dbReference type="PRINTS" id="PR01018">
    <property type="entry name" value="PRPRECEPTOR"/>
</dbReference>
<dbReference type="Pfam" id="PF00001">
    <property type="entry name" value="7tm_1"/>
    <property type="match status" value="1"/>
</dbReference>
<evidence type="ECO:0000256" key="2">
    <source>
        <dbReference type="ARBA" id="ARBA00022692"/>
    </source>
</evidence>
<keyword evidence="5 9" id="KW-0472">Membrane</keyword>
<dbReference type="SUPFAM" id="SSF81321">
    <property type="entry name" value="Family A G protein-coupled receptor-like"/>
    <property type="match status" value="1"/>
</dbReference>
<evidence type="ECO:0000256" key="9">
    <source>
        <dbReference type="SAM" id="Phobius"/>
    </source>
</evidence>
<evidence type="ECO:0000256" key="5">
    <source>
        <dbReference type="ARBA" id="ARBA00023136"/>
    </source>
</evidence>
<dbReference type="GO" id="GO:0042923">
    <property type="term" value="F:neuropeptide binding"/>
    <property type="evidence" value="ECO:0007669"/>
    <property type="project" value="TreeGrafter"/>
</dbReference>